<dbReference type="SUPFAM" id="SSF51126">
    <property type="entry name" value="Pectin lyase-like"/>
    <property type="match status" value="1"/>
</dbReference>
<evidence type="ECO:0000313" key="11">
    <source>
        <dbReference type="Proteomes" id="UP000673394"/>
    </source>
</evidence>
<evidence type="ECO:0000259" key="7">
    <source>
        <dbReference type="Pfam" id="PF23763"/>
    </source>
</evidence>
<evidence type="ECO:0000256" key="3">
    <source>
        <dbReference type="ARBA" id="ARBA00022729"/>
    </source>
</evidence>
<dbReference type="Gene3D" id="2.160.20.10">
    <property type="entry name" value="Single-stranded right-handed beta-helix, Pectin lyase-like"/>
    <property type="match status" value="2"/>
</dbReference>
<evidence type="ECO:0000313" key="10">
    <source>
        <dbReference type="EMBL" id="MBP3963498.1"/>
    </source>
</evidence>
<proteinExistence type="predicted"/>
<protein>
    <submittedName>
        <fullName evidence="10">Right-handed parallel beta-helix repeat-containing protein</fullName>
    </submittedName>
</protein>
<evidence type="ECO:0000313" key="9">
    <source>
        <dbReference type="EMBL" id="MBP3961831.1"/>
    </source>
</evidence>
<dbReference type="RefSeq" id="WP_210655510.1">
    <property type="nucleotide sequence ID" value="NZ_JAGKSP010000001.1"/>
</dbReference>
<evidence type="ECO:0000259" key="8">
    <source>
        <dbReference type="Pfam" id="PF23764"/>
    </source>
</evidence>
<dbReference type="Pfam" id="PF23763">
    <property type="entry name" value="Beta-barrel_GLAA-B_I"/>
    <property type="match status" value="1"/>
</dbReference>
<dbReference type="EMBL" id="JAGKSP010000001">
    <property type="protein sequence ID" value="MBP3961831.1"/>
    <property type="molecule type" value="Genomic_DNA"/>
</dbReference>
<comment type="catalytic activity">
    <reaction evidence="2">
        <text>Hydrolysis of terminal, non-reducing branched (1-&gt;3)-alpha-D-galactosidic residues, producing free D-galactose.</text>
        <dbReference type="EC" id="3.2.1.n1"/>
    </reaction>
</comment>
<name>A0ABS5CC34_9BACL</name>
<keyword evidence="4" id="KW-0677">Repeat</keyword>
<organism evidence="10 11">
    <name type="scientific">Paenibacillus lignilyticus</name>
    <dbReference type="NCBI Taxonomy" id="1172615"/>
    <lineage>
        <taxon>Bacteria</taxon>
        <taxon>Bacillati</taxon>
        <taxon>Bacillota</taxon>
        <taxon>Bacilli</taxon>
        <taxon>Bacillales</taxon>
        <taxon>Paenibacillaceae</taxon>
        <taxon>Paenibacillus</taxon>
    </lineage>
</organism>
<keyword evidence="6" id="KW-0326">Glycosidase</keyword>
<evidence type="ECO:0000256" key="2">
    <source>
        <dbReference type="ARBA" id="ARBA00001271"/>
    </source>
</evidence>
<dbReference type="InterPro" id="IPR056441">
    <property type="entry name" value="Beta-barrel_GLAA-B_II"/>
</dbReference>
<sequence>MMETIGHMMDVGIKPDLGTDAVPAFRQAVEKMKEYDSPVTLSIPKGRYDFYPEHAAKVPYYITNTASESENPDVSKTVGLLLKGMKDITLDGNGSLFVFHGKMTPLVIDGCENIQIRNLSIDFERATMSEMVVESVGRHHLDVRVKPDSWYELDLHGDLFWVGEGWRYQGGPAAQYDPANHTIRRIPQHPVMDAVKVEALEPNRLRLHYAGEMPDTKAGNVFQLRDGIRDQVGSFVVRSRNVTWSKVGMHYMHGLGIVCQFSENVSFDEMSMKPRAESGRTCAGFADLIHVSGCRGLIRIENSDFEGAHDDAINVHGTHLRIVDRPSGNQIVVRYMHGQTYGFEPFFAGDELEFIQARTLTPYSSHTVEAVSRIDARDWLLTLDKLVPDSIEEHDVVENVTWTPQVSVRNNRFACIPTRGILVTTRRKVVIENNQFERTGMSAILIADDAESWFESGMVRDVTIRMNRFLECGNEEHPVILIAPENREVPIEQPVHQQVRIKDNRFDMTAGQILHAKSTSGLHVLHNEIAVPASGKAFSRFEDAVRLLACSNVVINGNSI</sequence>
<accession>A0ABS5CC34</accession>
<keyword evidence="3" id="KW-0732">Signal</keyword>
<evidence type="ECO:0000256" key="4">
    <source>
        <dbReference type="ARBA" id="ARBA00022737"/>
    </source>
</evidence>
<evidence type="ECO:0000256" key="6">
    <source>
        <dbReference type="ARBA" id="ARBA00023295"/>
    </source>
</evidence>
<dbReference type="Proteomes" id="UP000673394">
    <property type="component" value="Unassembled WGS sequence"/>
</dbReference>
<comment type="caution">
    <text evidence="10">The sequence shown here is derived from an EMBL/GenBank/DDBJ whole genome shotgun (WGS) entry which is preliminary data.</text>
</comment>
<dbReference type="Pfam" id="PF23764">
    <property type="entry name" value="Beta-barrel_GLAA-B_II"/>
    <property type="match status" value="1"/>
</dbReference>
<dbReference type="InterPro" id="IPR011050">
    <property type="entry name" value="Pectin_lyase_fold/virulence"/>
</dbReference>
<dbReference type="InterPro" id="IPR057275">
    <property type="entry name" value="Beta-barrel_GLAA-B_I"/>
</dbReference>
<dbReference type="EMBL" id="JAGKSP010000004">
    <property type="protein sequence ID" value="MBP3963498.1"/>
    <property type="molecule type" value="Genomic_DNA"/>
</dbReference>
<keyword evidence="5" id="KW-0378">Hydrolase</keyword>
<evidence type="ECO:0000256" key="1">
    <source>
        <dbReference type="ARBA" id="ARBA00001255"/>
    </source>
</evidence>
<evidence type="ECO:0000256" key="5">
    <source>
        <dbReference type="ARBA" id="ARBA00022801"/>
    </source>
</evidence>
<gene>
    <name evidence="9" type="ORF">I8J30_03840</name>
    <name evidence="10" type="ORF">I8J30_12355</name>
</gene>
<reference evidence="10 11" key="1">
    <citation type="submission" date="2021-04" db="EMBL/GenBank/DDBJ databases">
        <title>Paenibacillus sp. DLE-14 whole genome sequence.</title>
        <authorList>
            <person name="Ham Y.J."/>
        </authorList>
    </citation>
    <scope>NUCLEOTIDE SEQUENCE [LARGE SCALE GENOMIC DNA]</scope>
    <source>
        <strain evidence="10 11">DLE-14</strain>
    </source>
</reference>
<keyword evidence="11" id="KW-1185">Reference proteome</keyword>
<dbReference type="InterPro" id="IPR012334">
    <property type="entry name" value="Pectin_lyas_fold"/>
</dbReference>
<feature type="domain" description="GLAA-B beta-barrel" evidence="7">
    <location>
        <begin position="129"/>
        <end position="221"/>
    </location>
</feature>
<feature type="domain" description="GLAA-B beta-barrel" evidence="8">
    <location>
        <begin position="330"/>
        <end position="397"/>
    </location>
</feature>
<comment type="catalytic activity">
    <reaction evidence="1">
        <text>Hydrolysis of terminal, non-reducing alpha-D-galactose residues in alpha-D-galactosides, including galactose oligosaccharides, galactomannans and galactolipids.</text>
        <dbReference type="EC" id="3.2.1.22"/>
    </reaction>
</comment>